<feature type="region of interest" description="Disordered" evidence="1">
    <location>
        <begin position="121"/>
        <end position="142"/>
    </location>
</feature>
<accession>A0A916BCT0</accession>
<evidence type="ECO:0000256" key="1">
    <source>
        <dbReference type="SAM" id="MobiDB-lite"/>
    </source>
</evidence>
<evidence type="ECO:0000313" key="2">
    <source>
        <dbReference type="EMBL" id="CAE6723461.1"/>
    </source>
</evidence>
<proteinExistence type="predicted"/>
<evidence type="ECO:0008006" key="4">
    <source>
        <dbReference type="Google" id="ProtNLM"/>
    </source>
</evidence>
<dbReference type="EMBL" id="CAJNBL010000027">
    <property type="protein sequence ID" value="CAE6723461.1"/>
    <property type="molecule type" value="Genomic_DNA"/>
</dbReference>
<reference evidence="2" key="1">
    <citation type="submission" date="2021-02" db="EMBL/GenBank/DDBJ databases">
        <authorList>
            <person name="Han P."/>
        </authorList>
    </citation>
    <scope>NUCLEOTIDE SEQUENCE</scope>
    <source>
        <strain evidence="2">Candidatus Nitrotoga sp. ZN8</strain>
    </source>
</reference>
<evidence type="ECO:0000313" key="3">
    <source>
        <dbReference type="Proteomes" id="UP000675882"/>
    </source>
</evidence>
<dbReference type="Proteomes" id="UP000675882">
    <property type="component" value="Unassembled WGS sequence"/>
</dbReference>
<dbReference type="RefSeq" id="WP_213036227.1">
    <property type="nucleotide sequence ID" value="NZ_CAJNBL010000027.1"/>
</dbReference>
<sequence length="142" mass="16080">MSVTPDDLLKHALELASHHSDEITQRNVISRAYYAAYHRACEFIKPERQMLGDAGMHKQYITQLNQGKSCSIERKIGGKIKTMHVRRITADYRIREDVPNSNVAIQISAAKELFSIIDNYKPDPSTDIPPPPASSGHLRRIK</sequence>
<name>A0A916BCT0_9PROT</name>
<dbReference type="AlphaFoldDB" id="A0A916BCT0"/>
<keyword evidence="3" id="KW-1185">Reference proteome</keyword>
<organism evidence="2 3">
    <name type="scientific">Candidatus Nitrotoga fabula</name>
    <dbReference type="NCBI Taxonomy" id="2182327"/>
    <lineage>
        <taxon>Bacteria</taxon>
        <taxon>Pseudomonadati</taxon>
        <taxon>Pseudomonadota</taxon>
        <taxon>Betaproteobacteria</taxon>
        <taxon>Nitrosomonadales</taxon>
        <taxon>Gallionellaceae</taxon>
        <taxon>Candidatus Nitrotoga</taxon>
    </lineage>
</organism>
<dbReference type="Gene3D" id="1.20.120.330">
    <property type="entry name" value="Nucleotidyltransferases domain 2"/>
    <property type="match status" value="1"/>
</dbReference>
<comment type="caution">
    <text evidence="2">The sequence shown here is derived from an EMBL/GenBank/DDBJ whole genome shotgun (WGS) entry which is preliminary data.</text>
</comment>
<gene>
    <name evidence="2" type="ORF">NTGZN8_330017</name>
</gene>
<protein>
    <recommendedName>
        <fullName evidence="4">HEPN domain-containing protein</fullName>
    </recommendedName>
</protein>